<dbReference type="InterPro" id="IPR001828">
    <property type="entry name" value="ANF_lig-bd_rcpt"/>
</dbReference>
<keyword evidence="2" id="KW-1003">Cell membrane</keyword>
<keyword evidence="23" id="KW-1185">Reference proteome</keyword>
<dbReference type="Proteomes" id="UP000014760">
    <property type="component" value="Unassembled WGS sequence"/>
</dbReference>
<evidence type="ECO:0000256" key="10">
    <source>
        <dbReference type="ARBA" id="ARBA00023136"/>
    </source>
</evidence>
<evidence type="ECO:0000256" key="1">
    <source>
        <dbReference type="ARBA" id="ARBA00008991"/>
    </source>
</evidence>
<dbReference type="EMBL" id="AMQN01004006">
    <property type="status" value="NOT_ANNOTATED_CDS"/>
    <property type="molecule type" value="Genomic_DNA"/>
</dbReference>
<evidence type="ECO:0000256" key="3">
    <source>
        <dbReference type="ARBA" id="ARBA00022553"/>
    </source>
</evidence>
<dbReference type="InterPro" id="IPR028082">
    <property type="entry name" value="Peripla_BP_I"/>
</dbReference>
<reference evidence="23" key="1">
    <citation type="submission" date="2012-12" db="EMBL/GenBank/DDBJ databases">
        <authorList>
            <person name="Hellsten U."/>
            <person name="Grimwood J."/>
            <person name="Chapman J.A."/>
            <person name="Shapiro H."/>
            <person name="Aerts A."/>
            <person name="Otillar R.P."/>
            <person name="Terry A.Y."/>
            <person name="Boore J.L."/>
            <person name="Simakov O."/>
            <person name="Marletaz F."/>
            <person name="Cho S.-J."/>
            <person name="Edsinger-Gonzales E."/>
            <person name="Havlak P."/>
            <person name="Kuo D.-H."/>
            <person name="Larsson T."/>
            <person name="Lv J."/>
            <person name="Arendt D."/>
            <person name="Savage R."/>
            <person name="Osoegawa K."/>
            <person name="de Jong P."/>
            <person name="Lindberg D.R."/>
            <person name="Seaver E.C."/>
            <person name="Weisblat D.A."/>
            <person name="Putnam N.H."/>
            <person name="Grigoriev I.V."/>
            <person name="Rokhsar D.S."/>
        </authorList>
    </citation>
    <scope>NUCLEOTIDE SEQUENCE</scope>
    <source>
        <strain evidence="23">I ESC-2004</strain>
    </source>
</reference>
<dbReference type="GO" id="GO:0007214">
    <property type="term" value="P:gamma-aminobutyric acid signaling pathway"/>
    <property type="evidence" value="ECO:0007669"/>
    <property type="project" value="TreeGrafter"/>
</dbReference>
<dbReference type="AlphaFoldDB" id="R7VG90"/>
<evidence type="ECO:0000256" key="5">
    <source>
        <dbReference type="ARBA" id="ARBA00022729"/>
    </source>
</evidence>
<dbReference type="SUPFAM" id="SSF53822">
    <property type="entry name" value="Periplasmic binding protein-like I"/>
    <property type="match status" value="1"/>
</dbReference>
<dbReference type="GO" id="GO:0045211">
    <property type="term" value="C:postsynaptic membrane"/>
    <property type="evidence" value="ECO:0007669"/>
    <property type="project" value="UniProtKB-SubCell"/>
</dbReference>
<keyword evidence="15" id="KW-0628">Postsynaptic cell membrane</keyword>
<evidence type="ECO:0000256" key="8">
    <source>
        <dbReference type="ARBA" id="ARBA00023040"/>
    </source>
</evidence>
<name>R7VG90_CAPTE</name>
<reference evidence="21 23" key="2">
    <citation type="journal article" date="2013" name="Nature">
        <title>Insights into bilaterian evolution from three spiralian genomes.</title>
        <authorList>
            <person name="Simakov O."/>
            <person name="Marletaz F."/>
            <person name="Cho S.J."/>
            <person name="Edsinger-Gonzales E."/>
            <person name="Havlak P."/>
            <person name="Hellsten U."/>
            <person name="Kuo D.H."/>
            <person name="Larsson T."/>
            <person name="Lv J."/>
            <person name="Arendt D."/>
            <person name="Savage R."/>
            <person name="Osoegawa K."/>
            <person name="de Jong P."/>
            <person name="Grimwood J."/>
            <person name="Chapman J.A."/>
            <person name="Shapiro H."/>
            <person name="Aerts A."/>
            <person name="Otillar R.P."/>
            <person name="Terry A.Y."/>
            <person name="Boore J.L."/>
            <person name="Grigoriev I.V."/>
            <person name="Lindberg D.R."/>
            <person name="Seaver E.C."/>
            <person name="Weisblat D.A."/>
            <person name="Putnam N.H."/>
            <person name="Rokhsar D.S."/>
        </authorList>
    </citation>
    <scope>NUCLEOTIDE SEQUENCE</scope>
    <source>
        <strain evidence="21 23">I ESC-2004</strain>
    </source>
</reference>
<sequence length="686" mass="77452">KRDLYLAGLLPMTGVWPGGQAMMVAADMALERINQRDDVLGDYRLNLMYGDSEFLVYKGVHLLHQFLSEEPIKLAVVAAANSELSEASSLISELYHLIQVSYASVSPILSNKEIYPRFFRTSSPDTLVNPARIALCEEFGWKKVAVLQQSRTVFDAVAENLKNRIENHPNISILASEVFQSDPLNAVSVMKEKDVRIVFTICNMPQAQQILCQAFKNGMVGPKYVWFMPGWFDDNWWLVDGGHHDCTVQEMTTAAEGYMAVADLTLSAFEGTGISGLTSTEYWSEFNRLTNYQSPHATNLATQMFDALWAIALALNDNEQLKDQTKDIYDFRYDDIEMSNMILNNMKRIKFNGVKSPIEFDEKQDPVIVVKIERVQNGSKDLLGYWGRGATTDLEWTGSTLIWEGGRNRPPVDSTRVSYRKVFVPLEIYLLFSILSAISMLIAVLFLAINLYHRKTRVIKMSSPNINNIILLGCFLVYLTAFFQERDSSSVLLYCKLRSYVMVIGFALAFGALFSKTWRIHIIFANKKLKRKVVKDARLIVMVLILLAVDLIVLISWDLVDPPGLVATEIYREQSQDGDLLTVYEKDQCQSVNSEYFIYTLYIIQGLLLIFGAFLAWETRKVVTIPALNDSQLIGVCIYNVFVLSVMAVILSAVLNTRVTLSYCVMSTISILATNTTACIIFVPKV</sequence>
<keyword evidence="10 19" id="KW-0472">Membrane</keyword>
<keyword evidence="13" id="KW-0325">Glycoprotein</keyword>
<dbReference type="PANTHER" id="PTHR10519:SF20">
    <property type="entry name" value="G-PROTEIN COUPLED RECEPTOR 156-RELATED"/>
    <property type="match status" value="1"/>
</dbReference>
<evidence type="ECO:0000256" key="18">
    <source>
        <dbReference type="ARBA" id="ARBA00083903"/>
    </source>
</evidence>
<keyword evidence="6 19" id="KW-1133">Transmembrane helix</keyword>
<evidence type="ECO:0000256" key="9">
    <source>
        <dbReference type="ARBA" id="ARBA00023054"/>
    </source>
</evidence>
<evidence type="ECO:0000313" key="22">
    <source>
        <dbReference type="EnsemblMetazoa" id="CapteP42446"/>
    </source>
</evidence>
<dbReference type="OMA" id="NTHEVLY"/>
<evidence type="ECO:0000256" key="13">
    <source>
        <dbReference type="ARBA" id="ARBA00023180"/>
    </source>
</evidence>
<dbReference type="EnsemblMetazoa" id="CapteT42446">
    <property type="protein sequence ID" value="CapteP42446"/>
    <property type="gene ID" value="CapteG42446"/>
</dbReference>
<evidence type="ECO:0000256" key="19">
    <source>
        <dbReference type="SAM" id="Phobius"/>
    </source>
</evidence>
<dbReference type="InterPro" id="IPR002455">
    <property type="entry name" value="GPCR3_GABA-B"/>
</dbReference>
<keyword evidence="11" id="KW-1015">Disulfide bond</keyword>
<dbReference type="CDD" id="cd15047">
    <property type="entry name" value="7tmC_GABA-B-like"/>
    <property type="match status" value="1"/>
</dbReference>
<organism evidence="21">
    <name type="scientific">Capitella teleta</name>
    <name type="common">Polychaete worm</name>
    <dbReference type="NCBI Taxonomy" id="283909"/>
    <lineage>
        <taxon>Eukaryota</taxon>
        <taxon>Metazoa</taxon>
        <taxon>Spiralia</taxon>
        <taxon>Lophotrochozoa</taxon>
        <taxon>Annelida</taxon>
        <taxon>Polychaeta</taxon>
        <taxon>Sedentaria</taxon>
        <taxon>Scolecida</taxon>
        <taxon>Capitellidae</taxon>
        <taxon>Capitella</taxon>
    </lineage>
</organism>
<gene>
    <name evidence="21" type="ORF">CAPTEDRAFT_42446</name>
</gene>
<evidence type="ECO:0000256" key="6">
    <source>
        <dbReference type="ARBA" id="ARBA00022989"/>
    </source>
</evidence>
<dbReference type="HOGENOM" id="CLU_005240_3_1_1"/>
<feature type="transmembrane region" description="Helical" evidence="19">
    <location>
        <begin position="660"/>
        <end position="683"/>
    </location>
</feature>
<dbReference type="OrthoDB" id="10056676at2759"/>
<feature type="non-terminal residue" evidence="21">
    <location>
        <position position="1"/>
    </location>
</feature>
<reference evidence="22" key="3">
    <citation type="submission" date="2015-06" db="UniProtKB">
        <authorList>
            <consortium name="EnsemblMetazoa"/>
        </authorList>
    </citation>
    <scope>IDENTIFICATION</scope>
</reference>
<evidence type="ECO:0000256" key="14">
    <source>
        <dbReference type="ARBA" id="ARBA00023224"/>
    </source>
</evidence>
<accession>R7VG90</accession>
<keyword evidence="14" id="KW-0807">Transducer</keyword>
<feature type="domain" description="G-protein coupled receptors family 3 profile" evidence="20">
    <location>
        <begin position="428"/>
        <end position="686"/>
    </location>
</feature>
<dbReference type="Pfam" id="PF01094">
    <property type="entry name" value="ANF_receptor"/>
    <property type="match status" value="1"/>
</dbReference>
<proteinExistence type="inferred from homology"/>
<keyword evidence="4 19" id="KW-0812">Transmembrane</keyword>
<evidence type="ECO:0000259" key="20">
    <source>
        <dbReference type="PROSITE" id="PS50259"/>
    </source>
</evidence>
<dbReference type="Pfam" id="PF00003">
    <property type="entry name" value="7tm_3"/>
    <property type="match status" value="1"/>
</dbReference>
<dbReference type="FunFam" id="3.40.50.2300:FF:000063">
    <property type="entry name" value="Gamma-aminobutyric acid type B receptor subunit"/>
    <property type="match status" value="1"/>
</dbReference>
<dbReference type="GO" id="GO:0038039">
    <property type="term" value="C:G protein-coupled receptor heterodimeric complex"/>
    <property type="evidence" value="ECO:0007669"/>
    <property type="project" value="TreeGrafter"/>
</dbReference>
<dbReference type="FunFam" id="3.40.50.2300:FF:000072">
    <property type="entry name" value="Gamma-aminobutyric acid type B receptor subunit 2"/>
    <property type="match status" value="1"/>
</dbReference>
<keyword evidence="3" id="KW-0597">Phosphoprotein</keyword>
<dbReference type="PRINTS" id="PR01176">
    <property type="entry name" value="GABABRECEPTR"/>
</dbReference>
<feature type="transmembrane region" description="Helical" evidence="19">
    <location>
        <begin position="499"/>
        <end position="518"/>
    </location>
</feature>
<evidence type="ECO:0000256" key="11">
    <source>
        <dbReference type="ARBA" id="ARBA00023157"/>
    </source>
</evidence>
<feature type="non-terminal residue" evidence="21">
    <location>
        <position position="686"/>
    </location>
</feature>
<dbReference type="CDD" id="cd06366">
    <property type="entry name" value="PBP1_GABAb_receptor"/>
    <property type="match status" value="1"/>
</dbReference>
<evidence type="ECO:0000256" key="4">
    <source>
        <dbReference type="ARBA" id="ARBA00022692"/>
    </source>
</evidence>
<evidence type="ECO:0000256" key="16">
    <source>
        <dbReference type="ARBA" id="ARBA00034104"/>
    </source>
</evidence>
<keyword evidence="5" id="KW-0732">Signal</keyword>
<comment type="subcellular location">
    <subcellularLocation>
        <location evidence="16">Postsynaptic cell membrane</location>
        <topology evidence="16">Multi-pass membrane protein</topology>
    </subcellularLocation>
</comment>
<dbReference type="Gene3D" id="3.40.50.2300">
    <property type="match status" value="2"/>
</dbReference>
<keyword evidence="7" id="KW-0770">Synapse</keyword>
<feature type="transmembrane region" description="Helical" evidence="19">
    <location>
        <begin position="596"/>
        <end position="617"/>
    </location>
</feature>
<keyword evidence="12" id="KW-0675">Receptor</keyword>
<evidence type="ECO:0000313" key="21">
    <source>
        <dbReference type="EMBL" id="ELU17592.1"/>
    </source>
</evidence>
<dbReference type="GO" id="GO:0004965">
    <property type="term" value="F:G protein-coupled GABA receptor activity"/>
    <property type="evidence" value="ECO:0007669"/>
    <property type="project" value="InterPro"/>
</dbReference>
<dbReference type="InterPro" id="IPR017978">
    <property type="entry name" value="GPCR_3_C"/>
</dbReference>
<dbReference type="PANTHER" id="PTHR10519">
    <property type="entry name" value="GABA-B RECEPTOR"/>
    <property type="match status" value="1"/>
</dbReference>
<keyword evidence="9" id="KW-0175">Coiled coil</keyword>
<evidence type="ECO:0000256" key="15">
    <source>
        <dbReference type="ARBA" id="ARBA00023257"/>
    </source>
</evidence>
<dbReference type="EMBL" id="KB292432">
    <property type="protein sequence ID" value="ELU17592.1"/>
    <property type="molecule type" value="Genomic_DNA"/>
</dbReference>
<comment type="similarity">
    <text evidence="1">Belongs to the G-protein coupled receptor 3 family. GABA-B receptor subfamily.</text>
</comment>
<feature type="transmembrane region" description="Helical" evidence="19">
    <location>
        <begin position="633"/>
        <end position="654"/>
    </location>
</feature>
<evidence type="ECO:0000256" key="12">
    <source>
        <dbReference type="ARBA" id="ARBA00023170"/>
    </source>
</evidence>
<evidence type="ECO:0000313" key="23">
    <source>
        <dbReference type="Proteomes" id="UP000014760"/>
    </source>
</evidence>
<feature type="transmembrane region" description="Helical" evidence="19">
    <location>
        <begin position="465"/>
        <end position="484"/>
    </location>
</feature>
<dbReference type="PRINTS" id="PR01177">
    <property type="entry name" value="GABAB1RECPTR"/>
</dbReference>
<protein>
    <recommendedName>
        <fullName evidence="17">Gamma-aminobutyric acid type B receptor subunit 2</fullName>
    </recommendedName>
    <alternativeName>
        <fullName evidence="18">G-protein coupled receptor 51</fullName>
    </alternativeName>
</protein>
<evidence type="ECO:0000256" key="2">
    <source>
        <dbReference type="ARBA" id="ARBA00022475"/>
    </source>
</evidence>
<dbReference type="PROSITE" id="PS50259">
    <property type="entry name" value="G_PROTEIN_RECEP_F3_4"/>
    <property type="match status" value="1"/>
</dbReference>
<feature type="transmembrane region" description="Helical" evidence="19">
    <location>
        <begin position="539"/>
        <end position="557"/>
    </location>
</feature>
<dbReference type="STRING" id="283909.R7VG90"/>
<feature type="transmembrane region" description="Helical" evidence="19">
    <location>
        <begin position="428"/>
        <end position="453"/>
    </location>
</feature>
<evidence type="ECO:0000256" key="17">
    <source>
        <dbReference type="ARBA" id="ARBA00073785"/>
    </source>
</evidence>
<evidence type="ECO:0000256" key="7">
    <source>
        <dbReference type="ARBA" id="ARBA00023018"/>
    </source>
</evidence>
<keyword evidence="8" id="KW-0297">G-protein coupled receptor</keyword>